<dbReference type="EMBL" id="MGHU01000062">
    <property type="protein sequence ID" value="OGM76195.1"/>
    <property type="molecule type" value="Genomic_DNA"/>
</dbReference>
<gene>
    <name evidence="1" type="ORF">A2188_00295</name>
</gene>
<dbReference type="Proteomes" id="UP000179241">
    <property type="component" value="Unassembled WGS sequence"/>
</dbReference>
<dbReference type="Pfam" id="PF22091">
    <property type="entry name" value="DUF6941"/>
    <property type="match status" value="1"/>
</dbReference>
<evidence type="ECO:0000313" key="2">
    <source>
        <dbReference type="Proteomes" id="UP000179241"/>
    </source>
</evidence>
<dbReference type="AlphaFoldDB" id="A0A1F8CKS8"/>
<comment type="caution">
    <text evidence="1">The sequence shown here is derived from an EMBL/GenBank/DDBJ whole genome shotgun (WGS) entry which is preliminary data.</text>
</comment>
<organism evidence="1 2">
    <name type="scientific">Candidatus Woesebacteria bacterium RIFOXYA1_FULL_43_9</name>
    <dbReference type="NCBI Taxonomy" id="1802534"/>
    <lineage>
        <taxon>Bacteria</taxon>
        <taxon>Candidatus Woeseibacteriota</taxon>
    </lineage>
</organism>
<dbReference type="InterPro" id="IPR054221">
    <property type="entry name" value="DUF6941"/>
</dbReference>
<proteinExistence type="predicted"/>
<accession>A0A1F8CKS8</accession>
<reference evidence="1 2" key="1">
    <citation type="journal article" date="2016" name="Nat. Commun.">
        <title>Thousands of microbial genomes shed light on interconnected biogeochemical processes in an aquifer system.</title>
        <authorList>
            <person name="Anantharaman K."/>
            <person name="Brown C.T."/>
            <person name="Hug L.A."/>
            <person name="Sharon I."/>
            <person name="Castelle C.J."/>
            <person name="Probst A.J."/>
            <person name="Thomas B.C."/>
            <person name="Singh A."/>
            <person name="Wilkins M.J."/>
            <person name="Karaoz U."/>
            <person name="Brodie E.L."/>
            <person name="Williams K.H."/>
            <person name="Hubbard S.S."/>
            <person name="Banfield J.F."/>
        </authorList>
    </citation>
    <scope>NUCLEOTIDE SEQUENCE [LARGE SCALE GENOMIC DNA]</scope>
</reference>
<protein>
    <submittedName>
        <fullName evidence="1">Uncharacterized protein</fullName>
    </submittedName>
</protein>
<sequence length="138" mass="15603">MVKGNITPPVAEEKSKPILQFSVLCDGVAKQGNKPVFIGVFSNFVRTGVIAQFFIANRWIYGKGTFKQKTVIKNPDLKKTIAEIPDQEFILKEEINGADIVNGFVNTNFEKPGVYWVEIYLDDKLAMSYPLPVYEQQK</sequence>
<name>A0A1F8CKS8_9BACT</name>
<evidence type="ECO:0000313" key="1">
    <source>
        <dbReference type="EMBL" id="OGM76195.1"/>
    </source>
</evidence>